<proteinExistence type="predicted"/>
<evidence type="ECO:0000313" key="3">
    <source>
        <dbReference type="EMBL" id="KAJ8425493.1"/>
    </source>
</evidence>
<evidence type="ECO:0000313" key="4">
    <source>
        <dbReference type="Proteomes" id="UP001153076"/>
    </source>
</evidence>
<dbReference type="AlphaFoldDB" id="A0A9Q1JML7"/>
<feature type="compositionally biased region" description="Basic and acidic residues" evidence="1">
    <location>
        <begin position="80"/>
        <end position="96"/>
    </location>
</feature>
<name>A0A9Q1JML7_9CARY</name>
<dbReference type="OrthoDB" id="1432732at2759"/>
<comment type="caution">
    <text evidence="3">The sequence shown here is derived from an EMBL/GenBank/DDBJ whole genome shotgun (WGS) entry which is preliminary data.</text>
</comment>
<sequence length="581" mass="65331">MGLEEVRRKVSEITDNELIVRKLYLKYDRDMVMELEGGGDVRMFLKGNDEHGYLYVGKSDGPKRHTQKAMRTCDDGVVHVRSGRDRDDMDQQDRNRAGVKGATVSGSGGCNDDYPQIRLRVGREIIEMSDDDEISVASEDVGEDEAAVEGGEESSKAWEEDGQAQAGHDEVEEWRGGENRAKDGLYCNGGVLQFDIRGMQCGAYQQSQTCTYRVWQTRGIPCYHALAVIAKANLWVYDYVHPIYKTATQQIIYNQLVHPMETHDMGIVDAKTGRVVVRHTRHTCRNPRVDFDANYEGNIMEVEDLLDGNLKCLPNRRPVFTMVNHSLQSSCHFDILIILDSQLPPHPHPCLDFNVQGAGMFTPVCTLMIEYVFALYSAMFTQPEAYVHHGKPWCASGTLPCLPSMRPMLTMVNHGVQVATDRFKLCSFGILLILPRQLSPHPTPLTEELREVQELVCAKQNDHHFIQKEDRAVDSKCNQTRHDKAIIIRRLQASVNKLKATLLEKGHTVRASEGTNMKLAVAVEVLYGSPKNVRQALVPQGPDVALVEVHRAASQCENIHEDHHKNAVVMAIAKPLSFFEC</sequence>
<keyword evidence="4" id="KW-1185">Reference proteome</keyword>
<dbReference type="EMBL" id="JAKOGI010001465">
    <property type="protein sequence ID" value="KAJ8425493.1"/>
    <property type="molecule type" value="Genomic_DNA"/>
</dbReference>
<dbReference type="SMART" id="SM00575">
    <property type="entry name" value="ZnF_PMZ"/>
    <property type="match status" value="1"/>
</dbReference>
<feature type="domain" description="Zinc finger PMZ-type" evidence="2">
    <location>
        <begin position="208"/>
        <end position="235"/>
    </location>
</feature>
<protein>
    <recommendedName>
        <fullName evidence="2">Zinc finger PMZ-type domain-containing protein</fullName>
    </recommendedName>
</protein>
<evidence type="ECO:0000256" key="1">
    <source>
        <dbReference type="SAM" id="MobiDB-lite"/>
    </source>
</evidence>
<reference evidence="3" key="1">
    <citation type="submission" date="2022-04" db="EMBL/GenBank/DDBJ databases">
        <title>Carnegiea gigantea Genome sequencing and assembly v2.</title>
        <authorList>
            <person name="Copetti D."/>
            <person name="Sanderson M.J."/>
            <person name="Burquez A."/>
            <person name="Wojciechowski M.F."/>
        </authorList>
    </citation>
    <scope>NUCLEOTIDE SEQUENCE</scope>
    <source>
        <strain evidence="3">SGP5-SGP5p</strain>
        <tissue evidence="3">Aerial part</tissue>
    </source>
</reference>
<feature type="region of interest" description="Disordered" evidence="1">
    <location>
        <begin position="80"/>
        <end position="110"/>
    </location>
</feature>
<organism evidence="3 4">
    <name type="scientific">Carnegiea gigantea</name>
    <dbReference type="NCBI Taxonomy" id="171969"/>
    <lineage>
        <taxon>Eukaryota</taxon>
        <taxon>Viridiplantae</taxon>
        <taxon>Streptophyta</taxon>
        <taxon>Embryophyta</taxon>
        <taxon>Tracheophyta</taxon>
        <taxon>Spermatophyta</taxon>
        <taxon>Magnoliopsida</taxon>
        <taxon>eudicotyledons</taxon>
        <taxon>Gunneridae</taxon>
        <taxon>Pentapetalae</taxon>
        <taxon>Caryophyllales</taxon>
        <taxon>Cactineae</taxon>
        <taxon>Cactaceae</taxon>
        <taxon>Cactoideae</taxon>
        <taxon>Echinocereeae</taxon>
        <taxon>Carnegiea</taxon>
    </lineage>
</organism>
<gene>
    <name evidence="3" type="ORF">Cgig2_029575</name>
</gene>
<dbReference type="GO" id="GO:0008270">
    <property type="term" value="F:zinc ion binding"/>
    <property type="evidence" value="ECO:0007669"/>
    <property type="project" value="InterPro"/>
</dbReference>
<dbReference type="Proteomes" id="UP001153076">
    <property type="component" value="Unassembled WGS sequence"/>
</dbReference>
<feature type="compositionally biased region" description="Acidic residues" evidence="1">
    <location>
        <begin position="133"/>
        <end position="152"/>
    </location>
</feature>
<dbReference type="InterPro" id="IPR006564">
    <property type="entry name" value="Znf_PMZ"/>
</dbReference>
<accession>A0A9Q1JML7</accession>
<feature type="region of interest" description="Disordered" evidence="1">
    <location>
        <begin position="133"/>
        <end position="175"/>
    </location>
</feature>
<evidence type="ECO:0000259" key="2">
    <source>
        <dbReference type="SMART" id="SM00575"/>
    </source>
</evidence>